<dbReference type="InterPro" id="IPR046818">
    <property type="entry name" value="MmeI_C"/>
</dbReference>
<dbReference type="InterPro" id="IPR046820">
    <property type="entry name" value="MmeI_TRD"/>
</dbReference>
<organism evidence="10 11">
    <name type="scientific">Thiothrix subterranea</name>
    <dbReference type="NCBI Taxonomy" id="2735563"/>
    <lineage>
        <taxon>Bacteria</taxon>
        <taxon>Pseudomonadati</taxon>
        <taxon>Pseudomonadota</taxon>
        <taxon>Gammaproteobacteria</taxon>
        <taxon>Thiotrichales</taxon>
        <taxon>Thiotrichaceae</taxon>
        <taxon>Thiothrix</taxon>
    </lineage>
</organism>
<dbReference type="Gene3D" id="3.40.50.150">
    <property type="entry name" value="Vaccinia Virus protein VP39"/>
    <property type="match status" value="1"/>
</dbReference>
<accession>A0ABU0Y622</accession>
<evidence type="ECO:0000313" key="10">
    <source>
        <dbReference type="EMBL" id="MDQ5768228.1"/>
    </source>
</evidence>
<dbReference type="Pfam" id="PF20467">
    <property type="entry name" value="MmeI_C"/>
    <property type="match status" value="1"/>
</dbReference>
<evidence type="ECO:0000259" key="9">
    <source>
        <dbReference type="Pfam" id="PF20473"/>
    </source>
</evidence>
<evidence type="ECO:0000259" key="7">
    <source>
        <dbReference type="Pfam" id="PF20466"/>
    </source>
</evidence>
<keyword evidence="11" id="KW-1185">Reference proteome</keyword>
<comment type="caution">
    <text evidence="10">The sequence shown here is derived from an EMBL/GenBank/DDBJ whole genome shotgun (WGS) entry which is preliminary data.</text>
</comment>
<proteinExistence type="predicted"/>
<dbReference type="EMBL" id="JAVFKN010000007">
    <property type="protein sequence ID" value="MDQ5768228.1"/>
    <property type="molecule type" value="Genomic_DNA"/>
</dbReference>
<dbReference type="InterPro" id="IPR050953">
    <property type="entry name" value="N4_N6_ade-DNA_methylase"/>
</dbReference>
<evidence type="ECO:0000259" key="8">
    <source>
        <dbReference type="Pfam" id="PF20467"/>
    </source>
</evidence>
<feature type="domain" description="MmeI-like C-terminal" evidence="8">
    <location>
        <begin position="853"/>
        <end position="930"/>
    </location>
</feature>
<evidence type="ECO:0000256" key="2">
    <source>
        <dbReference type="ARBA" id="ARBA00022603"/>
    </source>
</evidence>
<dbReference type="SUPFAM" id="SSF53335">
    <property type="entry name" value="S-adenosyl-L-methionine-dependent methyltransferases"/>
    <property type="match status" value="1"/>
</dbReference>
<dbReference type="EC" id="2.1.1.72" evidence="1"/>
<feature type="domain" description="MmeI-like target recognition" evidence="7">
    <location>
        <begin position="650"/>
        <end position="851"/>
    </location>
</feature>
<dbReference type="PANTHER" id="PTHR33841:SF1">
    <property type="entry name" value="DNA METHYLTRANSFERASE A"/>
    <property type="match status" value="1"/>
</dbReference>
<evidence type="ECO:0000256" key="3">
    <source>
        <dbReference type="ARBA" id="ARBA00022679"/>
    </source>
</evidence>
<evidence type="ECO:0000256" key="4">
    <source>
        <dbReference type="ARBA" id="ARBA00047942"/>
    </source>
</evidence>
<dbReference type="RefSeq" id="WP_308134303.1">
    <property type="nucleotide sequence ID" value="NZ_JAVFKN010000007.1"/>
</dbReference>
<dbReference type="InterPro" id="IPR046819">
    <property type="entry name" value="MmeI_hel"/>
</dbReference>
<dbReference type="Pfam" id="PF20473">
    <property type="entry name" value="MmeI_Mtase"/>
    <property type="match status" value="1"/>
</dbReference>
<dbReference type="Pfam" id="PF20464">
    <property type="entry name" value="MmeI_N"/>
    <property type="match status" value="1"/>
</dbReference>
<keyword evidence="2 10" id="KW-0489">Methyltransferase</keyword>
<dbReference type="Pfam" id="PF20465">
    <property type="entry name" value="MmeI_hel"/>
    <property type="match status" value="1"/>
</dbReference>
<dbReference type="Pfam" id="PF20466">
    <property type="entry name" value="MmeI_TRD"/>
    <property type="match status" value="1"/>
</dbReference>
<dbReference type="GO" id="GO:0032259">
    <property type="term" value="P:methylation"/>
    <property type="evidence" value="ECO:0007669"/>
    <property type="project" value="UniProtKB-KW"/>
</dbReference>
<protein>
    <recommendedName>
        <fullName evidence="1">site-specific DNA-methyltransferase (adenine-specific)</fullName>
        <ecNumber evidence="1">2.1.1.72</ecNumber>
    </recommendedName>
</protein>
<evidence type="ECO:0000313" key="11">
    <source>
        <dbReference type="Proteomes" id="UP001223336"/>
    </source>
</evidence>
<keyword evidence="3" id="KW-0808">Transferase</keyword>
<dbReference type="PANTHER" id="PTHR33841">
    <property type="entry name" value="DNA METHYLTRANSFERASE YEEA-RELATED"/>
    <property type="match status" value="1"/>
</dbReference>
<evidence type="ECO:0000256" key="1">
    <source>
        <dbReference type="ARBA" id="ARBA00011900"/>
    </source>
</evidence>
<dbReference type="InterPro" id="IPR029063">
    <property type="entry name" value="SAM-dependent_MTases_sf"/>
</dbReference>
<reference evidence="10 11" key="1">
    <citation type="submission" date="2023-08" db="EMBL/GenBank/DDBJ databases">
        <title>New molecular markers tilS and rpoB for phylogenetic and monitoring studies of the genus Thiothrix biodiversity.</title>
        <authorList>
            <person name="Ravin N.V."/>
            <person name="Smolyakov D."/>
            <person name="Markov N.D."/>
            <person name="Beletsky A.V."/>
            <person name="Mardanov A.V."/>
            <person name="Rudenko T.S."/>
            <person name="Grabovich M.Y."/>
        </authorList>
    </citation>
    <scope>NUCLEOTIDE SEQUENCE [LARGE SCALE GENOMIC DNA]</scope>
    <source>
        <strain evidence="10 11">H33</strain>
    </source>
</reference>
<feature type="domain" description="MmeI-like helicase spacer" evidence="6">
    <location>
        <begin position="208"/>
        <end position="286"/>
    </location>
</feature>
<feature type="domain" description="MmeI-like N-terminal" evidence="5">
    <location>
        <begin position="38"/>
        <end position="202"/>
    </location>
</feature>
<comment type="catalytic activity">
    <reaction evidence="4">
        <text>a 2'-deoxyadenosine in DNA + S-adenosyl-L-methionine = an N(6)-methyl-2'-deoxyadenosine in DNA + S-adenosyl-L-homocysteine + H(+)</text>
        <dbReference type="Rhea" id="RHEA:15197"/>
        <dbReference type="Rhea" id="RHEA-COMP:12418"/>
        <dbReference type="Rhea" id="RHEA-COMP:12419"/>
        <dbReference type="ChEBI" id="CHEBI:15378"/>
        <dbReference type="ChEBI" id="CHEBI:57856"/>
        <dbReference type="ChEBI" id="CHEBI:59789"/>
        <dbReference type="ChEBI" id="CHEBI:90615"/>
        <dbReference type="ChEBI" id="CHEBI:90616"/>
        <dbReference type="EC" id="2.1.1.72"/>
    </reaction>
</comment>
<sequence length="932" mass="106189">MDGWRYSSLLAFCATILAFDSGLIHMAALSNRKTIRGNALAFVKEWGNETREEAEAKSFWDAFFAIFGVNRKSVAAFEHAVERTDNTKGFIDLFWKGVLLVEHKSRGKSLDKAKSQAFDYFQQIKDQRDRPRYVLLSDFARFKLYDLDRRLEHDIAIEDLPDKIEFFDFMAGLDNHGESIQEYALNIKAAERLGKLHDALQDAGCAGHELEVFLVRILFCLFAEDTGIFSRHQFYNYLEHFTAPDGSDTDSRLNKLFQTLDKPVNARGKHLLAELNDFPYVNGHLFGEKLDLPSFDAEMREALLDCSHFDWGSISPAIFGSLFQSVMDKAARRELGAHYTSETHILRLIKPLFLDALWAEFSAIQQGGNRDKRKKLAAFQQRLTALQFLDPACGCGNFLIITYRELRLLELAVLQAQHSDAHRGLDITVEPTIKLEHFHGIEIEEWPVRIAEVAMWLTQHQMNREFARQFGREPDLLPLKSSAHIVIGNSLQLDWATVIKPANLNHIIGNPPFVGKNFRGEAQNADMDKLFSTLKNYKSLDYVTCWFYKAAQFIRGTRTTVAFVSTNSITQGEQVAPLWQPLLNQGIRLHFAHRTFSWDSEARGKAAVHVVIVGFANFDTEGKRIFDYPNIKGEPVEIAANNINPYLIDAPDIVVDNRTKPLCNVSEVVYGNKPVDGGFLLLSPDEKTALLEKEPLAAKWLKPLLGAEEFINGKERWCLWLVGIQPNELRALPEVMKRVAQVKEMRLNSIDAGARKLAECPTQFRDTKNPSSYVLIPRVSSERREYVPMGFFDQNTISTDLNNMVPNATLYEFGVLEAKMNMVWMSAVCGRLESRYRYSAKLVYNNFPWPDADDKQRKKVEAAAQAVLDARKNYPTSTLADMYDPTAMPPDLRKAHTALDKAVDQCYRKEKFGSDMERLTWLFERYRGLVGG</sequence>
<evidence type="ECO:0000259" key="5">
    <source>
        <dbReference type="Pfam" id="PF20464"/>
    </source>
</evidence>
<gene>
    <name evidence="10" type="ORF">RCC75_06795</name>
</gene>
<name>A0ABU0Y622_9GAMM</name>
<evidence type="ECO:0000259" key="6">
    <source>
        <dbReference type="Pfam" id="PF20465"/>
    </source>
</evidence>
<dbReference type="Proteomes" id="UP001223336">
    <property type="component" value="Unassembled WGS sequence"/>
</dbReference>
<dbReference type="InterPro" id="IPR046817">
    <property type="entry name" value="MmeI_N"/>
</dbReference>
<dbReference type="InterPro" id="IPR046816">
    <property type="entry name" value="MmeI_Mtase"/>
</dbReference>
<dbReference type="GO" id="GO:0008168">
    <property type="term" value="F:methyltransferase activity"/>
    <property type="evidence" value="ECO:0007669"/>
    <property type="project" value="UniProtKB-KW"/>
</dbReference>
<feature type="domain" description="MmeI-like DNA-methyltransferase" evidence="9">
    <location>
        <begin position="370"/>
        <end position="626"/>
    </location>
</feature>